<dbReference type="GO" id="GO:0003700">
    <property type="term" value="F:DNA-binding transcription factor activity"/>
    <property type="evidence" value="ECO:0007669"/>
    <property type="project" value="InterPro"/>
</dbReference>
<dbReference type="PANTHER" id="PTHR43280">
    <property type="entry name" value="ARAC-FAMILY TRANSCRIPTIONAL REGULATOR"/>
    <property type="match status" value="1"/>
</dbReference>
<keyword evidence="7" id="KW-1185">Reference proteome</keyword>
<dbReference type="SUPFAM" id="SSF46689">
    <property type="entry name" value="Homeodomain-like"/>
    <property type="match status" value="1"/>
</dbReference>
<evidence type="ECO:0000259" key="4">
    <source>
        <dbReference type="PROSITE" id="PS01124"/>
    </source>
</evidence>
<dbReference type="EMBL" id="JACHFR010000001">
    <property type="protein sequence ID" value="MBB5218105.1"/>
    <property type="molecule type" value="Genomic_DNA"/>
</dbReference>
<evidence type="ECO:0000256" key="1">
    <source>
        <dbReference type="ARBA" id="ARBA00023015"/>
    </source>
</evidence>
<keyword evidence="3" id="KW-0804">Transcription</keyword>
<dbReference type="SMART" id="SM00342">
    <property type="entry name" value="HTH_ARAC"/>
    <property type="match status" value="1"/>
</dbReference>
<dbReference type="GO" id="GO:0043565">
    <property type="term" value="F:sequence-specific DNA binding"/>
    <property type="evidence" value="ECO:0007669"/>
    <property type="project" value="InterPro"/>
</dbReference>
<evidence type="ECO:0000313" key="8">
    <source>
        <dbReference type="Proteomes" id="UP000593591"/>
    </source>
</evidence>
<keyword evidence="1" id="KW-0805">Transcription regulation</keyword>
<dbReference type="InterPro" id="IPR018060">
    <property type="entry name" value="HTH_AraC"/>
</dbReference>
<dbReference type="PROSITE" id="PS01124">
    <property type="entry name" value="HTH_ARAC_FAMILY_2"/>
    <property type="match status" value="1"/>
</dbReference>
<dbReference type="Pfam" id="PF12833">
    <property type="entry name" value="HTH_18"/>
    <property type="match status" value="1"/>
</dbReference>
<dbReference type="Gene3D" id="1.10.10.60">
    <property type="entry name" value="Homeodomain-like"/>
    <property type="match status" value="1"/>
</dbReference>
<dbReference type="AlphaFoldDB" id="A0A840SBD8"/>
<evidence type="ECO:0000256" key="2">
    <source>
        <dbReference type="ARBA" id="ARBA00023125"/>
    </source>
</evidence>
<dbReference type="PANTHER" id="PTHR43280:SF2">
    <property type="entry name" value="HTH-TYPE TRANSCRIPTIONAL REGULATOR EXSA"/>
    <property type="match status" value="1"/>
</dbReference>
<evidence type="ECO:0000313" key="5">
    <source>
        <dbReference type="EMBL" id="MBB5218105.1"/>
    </source>
</evidence>
<evidence type="ECO:0000256" key="3">
    <source>
        <dbReference type="ARBA" id="ARBA00023163"/>
    </source>
</evidence>
<reference evidence="5 7" key="2">
    <citation type="submission" date="2020-08" db="EMBL/GenBank/DDBJ databases">
        <title>Genomic Encyclopedia of Type Strains, Phase IV (KMG-IV): sequencing the most valuable type-strain genomes for metagenomic binning, comparative biology and taxonomic classification.</title>
        <authorList>
            <person name="Goeker M."/>
        </authorList>
    </citation>
    <scope>NUCLEOTIDE SEQUENCE [LARGE SCALE GENOMIC DNA]</scope>
    <source>
        <strain evidence="5 7">DSM 103679</strain>
    </source>
</reference>
<evidence type="ECO:0000313" key="7">
    <source>
        <dbReference type="Proteomes" id="UP000578697"/>
    </source>
</evidence>
<feature type="domain" description="HTH araC/xylS-type" evidence="4">
    <location>
        <begin position="152"/>
        <end position="254"/>
    </location>
</feature>
<dbReference type="EMBL" id="CP031517">
    <property type="protein sequence ID" value="QOS40183.1"/>
    <property type="molecule type" value="Genomic_DNA"/>
</dbReference>
<dbReference type="InterPro" id="IPR009057">
    <property type="entry name" value="Homeodomain-like_sf"/>
</dbReference>
<reference evidence="6 8" key="1">
    <citation type="submission" date="2018-08" db="EMBL/GenBank/DDBJ databases">
        <title>The first complete genome of Treponema rectale (CHPAT), a commensal spirochete of the bovine rectum.</title>
        <authorList>
            <person name="Staton G.J."/>
            <person name="Clegg S.R."/>
            <person name="Carter S.D."/>
            <person name="Radford A.D."/>
            <person name="Darby A."/>
            <person name="Hall N."/>
            <person name="Birtles R.J."/>
            <person name="Evans N.J."/>
        </authorList>
    </citation>
    <scope>NUCLEOTIDE SEQUENCE [LARGE SCALE GENOMIC DNA]</scope>
    <source>
        <strain evidence="6 8">CHPA</strain>
    </source>
</reference>
<name>A0A840SBD8_9SPIR</name>
<organism evidence="5 7">
    <name type="scientific">Treponema rectale</name>
    <dbReference type="NCBI Taxonomy" id="744512"/>
    <lineage>
        <taxon>Bacteria</taxon>
        <taxon>Pseudomonadati</taxon>
        <taxon>Spirochaetota</taxon>
        <taxon>Spirochaetia</taxon>
        <taxon>Spirochaetales</taxon>
        <taxon>Treponemataceae</taxon>
        <taxon>Treponema</taxon>
    </lineage>
</organism>
<keyword evidence="2 5" id="KW-0238">DNA-binding</keyword>
<proteinExistence type="predicted"/>
<dbReference type="RefSeq" id="WP_184651538.1">
    <property type="nucleotide sequence ID" value="NZ_JACHFR010000001.1"/>
</dbReference>
<gene>
    <name evidence="6" type="ORF">DYE49_06845</name>
    <name evidence="5" type="ORF">HNP77_000449</name>
</gene>
<accession>A0A840SBD8</accession>
<dbReference type="Proteomes" id="UP000578697">
    <property type="component" value="Unassembled WGS sequence"/>
</dbReference>
<evidence type="ECO:0000313" key="6">
    <source>
        <dbReference type="EMBL" id="QOS40183.1"/>
    </source>
</evidence>
<sequence length="267" mass="30423">MYDDDEFHIVSVQPYVVFCAGQLYRHVTDCIGLTYFYSFAAAEKDLHIPVLADGCSDILFIYRDGKVFTEVLYTAGGTKFIDVKKGSDCFGVRFMPGENPCLDYSSGEKLKDSGLLLRLEQKMSQETTFIPRMCAFLEEYRTEFKDSVPAQKKLFRQIIRLIAEKKGILKISELEVLTGYSARYINHIFENQAGISAKQFCKCIKMHLILQALSTGTEISFSKISSEYKFYDQAHFIHEFKEFTGKTPGEYASAVEESLYSDCIVDV</sequence>
<dbReference type="KEGG" id="trc:DYE49_06845"/>
<protein>
    <submittedName>
        <fullName evidence="6">AraC family transcriptional regulator</fullName>
    </submittedName>
    <submittedName>
        <fullName evidence="5">AraC-like DNA-binding protein</fullName>
    </submittedName>
</protein>
<dbReference type="Proteomes" id="UP000593591">
    <property type="component" value="Chromosome"/>
</dbReference>